<dbReference type="InterPro" id="IPR050477">
    <property type="entry name" value="GrpII_AminoAcid_Decarb"/>
</dbReference>
<dbReference type="GO" id="GO:0030170">
    <property type="term" value="F:pyridoxal phosphate binding"/>
    <property type="evidence" value="ECO:0007669"/>
    <property type="project" value="InterPro"/>
</dbReference>
<protein>
    <recommendedName>
        <fullName evidence="14">sphinganine-1-phosphate aldolase</fullName>
        <ecNumber evidence="14">4.1.2.27</ecNumber>
    </recommendedName>
    <alternativeName>
        <fullName evidence="15">Sphingosine-1-phosphate aldolase</fullName>
    </alternativeName>
</protein>
<proteinExistence type="inferred from homology"/>
<dbReference type="Pfam" id="PF00282">
    <property type="entry name" value="Pyridoxal_deC"/>
    <property type="match status" value="1"/>
</dbReference>
<comment type="pathway">
    <text evidence="4">Sphingolipid metabolism.</text>
</comment>
<evidence type="ECO:0000256" key="12">
    <source>
        <dbReference type="ARBA" id="ARBA00023239"/>
    </source>
</evidence>
<evidence type="ECO:0000256" key="1">
    <source>
        <dbReference type="ARBA" id="ARBA00001933"/>
    </source>
</evidence>
<dbReference type="FunFam" id="3.40.640.10:FF:000020">
    <property type="entry name" value="sphingosine-1-phosphate lyase 1"/>
    <property type="match status" value="1"/>
</dbReference>
<sequence>MNSIHSQLMYLQSYLGQMSPISEELISDLRTSIINYWHSASWFELARDYLFVLFCLRIIRRVWSNVYGYGLLTSLTFLIKAVAKKGFNALFGFAVFKSKVDERVQKTIADIETSLMKNDSTLTDFRSLPRIGLSNQDVLKELDLSKSVLKHSDWENGKVSGAVYHGGDDLIHLQSLAFEKYCVANQLHPDVFPAVRKMESEVVSMVLKMFNAPLDTGCGATTSGGTESLLLACLSAKVYAKRYRGVTEPEIIVPVTAHAGFDKAAYYFGIKLHHVELDPATYKVDIRAVKRLINRNTVLLVGSAPNFPHGIIDDIEALGKLAERYHIPLHVDCCLGSFVIAFMEKAGFSDVAPFDFRVPGVTSISCDTHKYGFAPKGSSVIMYRNRELRSCQYYLSTEWTGGLYASPTLAGSRPGALVVGCWATMVHLGEAGYTESCREIIQTARKLKTFIQDEVPELEILGNPQCSVVSFTSTEIDVYELSDKLSKKGWHLSALQRPPALHLAVTKLSISSAHELKQTLLETVRELKQLDSKPASDGTSALYGIAGSVQTTGIVDRLLVGFLDTLYKVDPDVQSN</sequence>
<keyword evidence="10" id="KW-0443">Lipid metabolism</keyword>
<evidence type="ECO:0000256" key="5">
    <source>
        <dbReference type="ARBA" id="ARBA00022692"/>
    </source>
</evidence>
<keyword evidence="19" id="KW-1185">Reference proteome</keyword>
<evidence type="ECO:0000256" key="9">
    <source>
        <dbReference type="ARBA" id="ARBA00022989"/>
    </source>
</evidence>
<comment type="pathway">
    <text evidence="3">Lipid metabolism; sphingolipid metabolism.</text>
</comment>
<comment type="subcellular location">
    <subcellularLocation>
        <location evidence="2">Endoplasmic reticulum membrane</location>
        <topology evidence="2">Single-pass membrane protein</topology>
    </subcellularLocation>
</comment>
<dbReference type="PANTHER" id="PTHR42735:SF6">
    <property type="entry name" value="SPHINGOSINE-1-PHOSPHATE LYASE 1"/>
    <property type="match status" value="1"/>
</dbReference>
<name>A0A1G4JA97_9SACH</name>
<dbReference type="Gene3D" id="3.90.1150.10">
    <property type="entry name" value="Aspartate Aminotransferase, domain 1"/>
    <property type="match status" value="1"/>
</dbReference>
<dbReference type="EMBL" id="LT598463">
    <property type="protein sequence ID" value="SCU86966.1"/>
    <property type="molecule type" value="Genomic_DNA"/>
</dbReference>
<evidence type="ECO:0000313" key="19">
    <source>
        <dbReference type="Proteomes" id="UP000191024"/>
    </source>
</evidence>
<dbReference type="AlphaFoldDB" id="A0A1G4JA97"/>
<dbReference type="InterPro" id="IPR015424">
    <property type="entry name" value="PyrdxlP-dep_Trfase"/>
</dbReference>
<dbReference type="CDD" id="cd06450">
    <property type="entry name" value="DOPA_deC_like"/>
    <property type="match status" value="1"/>
</dbReference>
<dbReference type="FunFam" id="6.10.140.2150:FF:000001">
    <property type="entry name" value="Sphingosine-1-phosphate lyase 1"/>
    <property type="match status" value="1"/>
</dbReference>
<evidence type="ECO:0000313" key="18">
    <source>
        <dbReference type="EMBL" id="SCU86966.1"/>
    </source>
</evidence>
<dbReference type="GO" id="GO:0008117">
    <property type="term" value="F:sphinganine-1-phosphate aldolase activity"/>
    <property type="evidence" value="ECO:0007669"/>
    <property type="project" value="UniProtKB-EC"/>
</dbReference>
<evidence type="ECO:0000256" key="11">
    <source>
        <dbReference type="ARBA" id="ARBA00023136"/>
    </source>
</evidence>
<dbReference type="Gene3D" id="6.10.140.2150">
    <property type="match status" value="1"/>
</dbReference>
<evidence type="ECO:0000256" key="4">
    <source>
        <dbReference type="ARBA" id="ARBA00004991"/>
    </source>
</evidence>
<dbReference type="GO" id="GO:0019752">
    <property type="term" value="P:carboxylic acid metabolic process"/>
    <property type="evidence" value="ECO:0007669"/>
    <property type="project" value="InterPro"/>
</dbReference>
<dbReference type="STRING" id="1230905.A0A1G4JA97"/>
<feature type="modified residue" description="N6-(pyridoxal phosphate)lysine" evidence="16">
    <location>
        <position position="370"/>
    </location>
</feature>
<keyword evidence="11" id="KW-0472">Membrane</keyword>
<dbReference type="Proteomes" id="UP000191024">
    <property type="component" value="Chromosome D"/>
</dbReference>
<dbReference type="InterPro" id="IPR015422">
    <property type="entry name" value="PyrdxlP-dep_Trfase_small"/>
</dbReference>
<keyword evidence="12 17" id="KW-0456">Lyase</keyword>
<keyword evidence="5" id="KW-0812">Transmembrane</keyword>
<dbReference type="GO" id="GO:0030149">
    <property type="term" value="P:sphingolipid catabolic process"/>
    <property type="evidence" value="ECO:0007669"/>
    <property type="project" value="TreeGrafter"/>
</dbReference>
<gene>
    <name evidence="18" type="ORF">LAMI_0D04236G</name>
</gene>
<evidence type="ECO:0000256" key="6">
    <source>
        <dbReference type="ARBA" id="ARBA00022824"/>
    </source>
</evidence>
<evidence type="ECO:0000256" key="14">
    <source>
        <dbReference type="ARBA" id="ARBA00038965"/>
    </source>
</evidence>
<dbReference type="GO" id="GO:0005789">
    <property type="term" value="C:endoplasmic reticulum membrane"/>
    <property type="evidence" value="ECO:0007669"/>
    <property type="project" value="UniProtKB-SubCell"/>
</dbReference>
<dbReference type="InterPro" id="IPR015421">
    <property type="entry name" value="PyrdxlP-dep_Trfase_major"/>
</dbReference>
<dbReference type="SUPFAM" id="SSF53383">
    <property type="entry name" value="PLP-dependent transferases"/>
    <property type="match status" value="1"/>
</dbReference>
<evidence type="ECO:0000256" key="3">
    <source>
        <dbReference type="ARBA" id="ARBA00004760"/>
    </source>
</evidence>
<evidence type="ECO:0000256" key="7">
    <source>
        <dbReference type="ARBA" id="ARBA00022898"/>
    </source>
</evidence>
<evidence type="ECO:0000256" key="17">
    <source>
        <dbReference type="RuleBase" id="RU000382"/>
    </source>
</evidence>
<dbReference type="InterPro" id="IPR002129">
    <property type="entry name" value="PyrdxlP-dep_de-COase"/>
</dbReference>
<keyword evidence="6" id="KW-0256">Endoplasmic reticulum</keyword>
<evidence type="ECO:0000256" key="2">
    <source>
        <dbReference type="ARBA" id="ARBA00004389"/>
    </source>
</evidence>
<evidence type="ECO:0000256" key="15">
    <source>
        <dbReference type="ARBA" id="ARBA00042568"/>
    </source>
</evidence>
<evidence type="ECO:0000256" key="16">
    <source>
        <dbReference type="PIRSR" id="PIRSR602129-50"/>
    </source>
</evidence>
<accession>A0A1G4JA97</accession>
<dbReference type="EC" id="4.1.2.27" evidence="14"/>
<organism evidence="18 19">
    <name type="scientific">Lachancea mirantina</name>
    <dbReference type="NCBI Taxonomy" id="1230905"/>
    <lineage>
        <taxon>Eukaryota</taxon>
        <taxon>Fungi</taxon>
        <taxon>Dikarya</taxon>
        <taxon>Ascomycota</taxon>
        <taxon>Saccharomycotina</taxon>
        <taxon>Saccharomycetes</taxon>
        <taxon>Saccharomycetales</taxon>
        <taxon>Saccharomycetaceae</taxon>
        <taxon>Lachancea</taxon>
    </lineage>
</organism>
<keyword evidence="8" id="KW-0746">Sphingolipid metabolism</keyword>
<dbReference type="OrthoDB" id="10254570at2759"/>
<comment type="cofactor">
    <cofactor evidence="1 16 17">
        <name>pyridoxal 5'-phosphate</name>
        <dbReference type="ChEBI" id="CHEBI:597326"/>
    </cofactor>
</comment>
<keyword evidence="7 16" id="KW-0663">Pyridoxal phosphate</keyword>
<evidence type="ECO:0000256" key="10">
    <source>
        <dbReference type="ARBA" id="ARBA00023098"/>
    </source>
</evidence>
<keyword evidence="9" id="KW-1133">Transmembrane helix</keyword>
<dbReference type="Gene3D" id="3.40.640.10">
    <property type="entry name" value="Type I PLP-dependent aspartate aminotransferase-like (Major domain)"/>
    <property type="match status" value="1"/>
</dbReference>
<evidence type="ECO:0000256" key="13">
    <source>
        <dbReference type="ARBA" id="ARBA00038302"/>
    </source>
</evidence>
<evidence type="ECO:0000256" key="8">
    <source>
        <dbReference type="ARBA" id="ARBA00022919"/>
    </source>
</evidence>
<comment type="similarity">
    <text evidence="13">Belongs to the group II decarboxylase family. Sphingosine-1-phosphate lyase subfamily.</text>
</comment>
<dbReference type="PANTHER" id="PTHR42735">
    <property type="match status" value="1"/>
</dbReference>
<reference evidence="18 19" key="1">
    <citation type="submission" date="2016-03" db="EMBL/GenBank/DDBJ databases">
        <authorList>
            <person name="Devillers H."/>
        </authorList>
    </citation>
    <scope>NUCLEOTIDE SEQUENCE [LARGE SCALE GENOMIC DNA]</scope>
    <source>
        <strain evidence="18">CBS 11717</strain>
    </source>
</reference>